<proteinExistence type="predicted"/>
<feature type="chain" id="PRO_5046842504" evidence="2">
    <location>
        <begin position="24"/>
        <end position="1365"/>
    </location>
</feature>
<sequence>MLSASIGLALTVGALGSTGPALAATGSSPTAPATTAPTTTAPGTGAPGADRTAAAQAADAEHRSAEAAALAEAKRTGRPVEIPALTTETDTVVANPNGTLGLRRTVAPARAKQRDGAWKDLDATLARGADGTVVPKVTSNHLTLSGGGSGPLATLDQDGKKLALSWPGTLPAPALDGETATYSEVVPGVDLKVTANQAGGFTQVLVVKTPEAAKNPRIKGLTLGMKADGVSVSADAGGNLNATDAGGRVVFRAPAPTMWDSSTAAQAPTSPAQAPTAPAAPAVPAAPAAGKAGLGTAVAAAAAPAGDANPDAAPAAPAAPAPDVPAAAPAPADSDGLKTHSDAAGPGAAAKVSQLAVTPAGTSLTITPDTTFLDASTTTYPVYIDPTWTPTSRGTQHWTWVQEAYPTKTHYDDYGDQYDPGVGYQQWQVRKGLERYYFQIDTGDLGDKAIRKAQVVATQSYGAANNCASEFGVVLHPTHPIDGSTSWGQQPWDWGPLGTFKLNSAGGDGCPGATTTGEWDIRDHLTANNWRGALTFALFAADESKQAGNIGFKRFTRTPSKLPYIYVEYNRAPYKPWSLGMSPTPVNANGNGCGWIGATNAATGIRLSAWIGDPDDNQTDAQFEVRDAGAGEPVVWASGWGNRGNNHHEAVAVPGNLSDGHTYYWRVQTGDGELASDWAFGCMFSLDLTPPSVPTVTSADYPPSGTLPGSAKVIGQAGNFTVRSTDNASGILYYEYAFNSGIPVGGAATVYAGGDGSAVLNLTPTMWGTNILRVQAVDRAGNRSQENTYTFYAPSDPNDRTVLGDITGDDRVDLLLPDAGDNLRVYPAAADPGATGILASDKANSPGGKGWKDTLVTHRGGNGIHVDDLFAYRDGELTLYRNTLTTGTYATTSQYFTANARIAVRRPVAQRCKLLDGQPCGSAYVTDWTRVRQILAFGSAEGGAPDKTRTDLLTVEDDGQGGTQLWLFRGTAATGVLDYPVLLSTGAWRDLDLIAPGDTTGDGLADLWARDRQSGKLFQYPSRKNAAGKGDLAAFGNPVTDSAIGVGLTPAVYPAVGSSGDLAADGIADLWGLNSSGGLDNWRGTTADGTAATPVTGFAGQPVLGFPGGTVSIHTAITGRCIDARTTNDGDSLNLWDCWNGDRQHFTFHSDKTLRVSGKCVTIGADNRIVVQPCPSGPTASATDGQKWELRADGSIQNPASGSCLDVPQWNGENGTDLALWGCNGGTNQRWTTTANGPSPLHSVVDRRKCIDSYGAYDGAQIAVHDCWNGPSQYLTFYTDGTLRVYGKCVAGADNGGGNGTRLILWTCLPGADGNSQQWAMNGDGALVNGPSGRCVDLPGGRTDNGTGLAMWDCNGGPNQKWTTT</sequence>
<evidence type="ECO:0000259" key="3">
    <source>
        <dbReference type="SMART" id="SM00458"/>
    </source>
</evidence>
<dbReference type="Gene3D" id="2.80.10.50">
    <property type="match status" value="3"/>
</dbReference>
<feature type="region of interest" description="Disordered" evidence="1">
    <location>
        <begin position="260"/>
        <end position="287"/>
    </location>
</feature>
<name>A0ABZ1TXY6_9ACTN</name>
<gene>
    <name evidence="4" type="ORF">OHA16_09795</name>
</gene>
<dbReference type="Proteomes" id="UP001432222">
    <property type="component" value="Chromosome"/>
</dbReference>
<accession>A0ABZ1TXY6</accession>
<dbReference type="InterPro" id="IPR013783">
    <property type="entry name" value="Ig-like_fold"/>
</dbReference>
<keyword evidence="5" id="KW-1185">Reference proteome</keyword>
<evidence type="ECO:0000256" key="1">
    <source>
        <dbReference type="SAM" id="MobiDB-lite"/>
    </source>
</evidence>
<protein>
    <submittedName>
        <fullName evidence="4">RICIN domain-containing protein</fullName>
    </submittedName>
</protein>
<reference evidence="4" key="1">
    <citation type="submission" date="2022-10" db="EMBL/GenBank/DDBJ databases">
        <title>The complete genomes of actinobacterial strains from the NBC collection.</title>
        <authorList>
            <person name="Joergensen T.S."/>
            <person name="Alvarez Arevalo M."/>
            <person name="Sterndorff E.B."/>
            <person name="Faurdal D."/>
            <person name="Vuksanovic O."/>
            <person name="Mourched A.-S."/>
            <person name="Charusanti P."/>
            <person name="Shaw S."/>
            <person name="Blin K."/>
            <person name="Weber T."/>
        </authorList>
    </citation>
    <scope>NUCLEOTIDE SEQUENCE</scope>
    <source>
        <strain evidence="4">NBC_00222</strain>
    </source>
</reference>
<evidence type="ECO:0000256" key="2">
    <source>
        <dbReference type="SAM" id="SignalP"/>
    </source>
</evidence>
<dbReference type="PROSITE" id="PS50231">
    <property type="entry name" value="RICIN_B_LECTIN"/>
    <property type="match status" value="2"/>
</dbReference>
<feature type="compositionally biased region" description="Low complexity" evidence="1">
    <location>
        <begin position="305"/>
        <end position="316"/>
    </location>
</feature>
<dbReference type="Pfam" id="PF00652">
    <property type="entry name" value="Ricin_B_lectin"/>
    <property type="match status" value="2"/>
</dbReference>
<dbReference type="Gene3D" id="2.60.40.10">
    <property type="entry name" value="Immunoglobulins"/>
    <property type="match status" value="1"/>
</dbReference>
<feature type="domain" description="Ricin B lectin" evidence="3">
    <location>
        <begin position="1107"/>
        <end position="1234"/>
    </location>
</feature>
<feature type="region of interest" description="Disordered" evidence="1">
    <location>
        <begin position="305"/>
        <end position="346"/>
    </location>
</feature>
<evidence type="ECO:0000313" key="4">
    <source>
        <dbReference type="EMBL" id="WUQ83240.1"/>
    </source>
</evidence>
<dbReference type="SUPFAM" id="SSF50370">
    <property type="entry name" value="Ricin B-like lectins"/>
    <property type="match status" value="2"/>
</dbReference>
<dbReference type="EMBL" id="CP108110">
    <property type="protein sequence ID" value="WUQ83240.1"/>
    <property type="molecule type" value="Genomic_DNA"/>
</dbReference>
<feature type="compositionally biased region" description="Low complexity" evidence="1">
    <location>
        <begin position="324"/>
        <end position="333"/>
    </location>
</feature>
<dbReference type="RefSeq" id="WP_328954273.1">
    <property type="nucleotide sequence ID" value="NZ_CP108110.1"/>
</dbReference>
<organism evidence="4 5">
    <name type="scientific">Kitasatospora purpeofusca</name>
    <dbReference type="NCBI Taxonomy" id="67352"/>
    <lineage>
        <taxon>Bacteria</taxon>
        <taxon>Bacillati</taxon>
        <taxon>Actinomycetota</taxon>
        <taxon>Actinomycetes</taxon>
        <taxon>Kitasatosporales</taxon>
        <taxon>Streptomycetaceae</taxon>
        <taxon>Kitasatospora</taxon>
    </lineage>
</organism>
<dbReference type="InterPro" id="IPR035992">
    <property type="entry name" value="Ricin_B-like_lectins"/>
</dbReference>
<dbReference type="InterPro" id="IPR028994">
    <property type="entry name" value="Integrin_alpha_N"/>
</dbReference>
<feature type="signal peptide" evidence="2">
    <location>
        <begin position="1"/>
        <end position="23"/>
    </location>
</feature>
<feature type="domain" description="Ricin B lectin" evidence="3">
    <location>
        <begin position="1238"/>
        <end position="1365"/>
    </location>
</feature>
<keyword evidence="2" id="KW-0732">Signal</keyword>
<dbReference type="SUPFAM" id="SSF69318">
    <property type="entry name" value="Integrin alpha N-terminal domain"/>
    <property type="match status" value="1"/>
</dbReference>
<evidence type="ECO:0000313" key="5">
    <source>
        <dbReference type="Proteomes" id="UP001432222"/>
    </source>
</evidence>
<dbReference type="SMART" id="SM00458">
    <property type="entry name" value="RICIN"/>
    <property type="match status" value="2"/>
</dbReference>
<feature type="compositionally biased region" description="Low complexity" evidence="1">
    <location>
        <begin position="261"/>
        <end position="287"/>
    </location>
</feature>
<dbReference type="InterPro" id="IPR000772">
    <property type="entry name" value="Ricin_B_lectin"/>
</dbReference>
<feature type="region of interest" description="Disordered" evidence="1">
    <location>
        <begin position="23"/>
        <end position="50"/>
    </location>
</feature>